<evidence type="ECO:0000313" key="3">
    <source>
        <dbReference type="Proteomes" id="UP001488805"/>
    </source>
</evidence>
<dbReference type="AlphaFoldDB" id="A0AAW1FT87"/>
<gene>
    <name evidence="2" type="ORF">VZT92_005013</name>
</gene>
<keyword evidence="3" id="KW-1185">Reference proteome</keyword>
<evidence type="ECO:0000256" key="1">
    <source>
        <dbReference type="SAM" id="MobiDB-lite"/>
    </source>
</evidence>
<dbReference type="Proteomes" id="UP001488805">
    <property type="component" value="Unassembled WGS sequence"/>
</dbReference>
<dbReference type="EMBL" id="JBCEZU010000034">
    <property type="protein sequence ID" value="KAK9537390.1"/>
    <property type="molecule type" value="Genomic_DNA"/>
</dbReference>
<name>A0AAW1FT87_ZOAVI</name>
<evidence type="ECO:0000313" key="2">
    <source>
        <dbReference type="EMBL" id="KAK9537390.1"/>
    </source>
</evidence>
<feature type="region of interest" description="Disordered" evidence="1">
    <location>
        <begin position="36"/>
        <end position="75"/>
    </location>
</feature>
<reference evidence="2 3" key="1">
    <citation type="journal article" date="2024" name="Genome Biol. Evol.">
        <title>Chromosome-level genome assembly of the viviparous eelpout Zoarces viviparus.</title>
        <authorList>
            <person name="Fuhrmann N."/>
            <person name="Brasseur M.V."/>
            <person name="Bakowski C.E."/>
            <person name="Podsiadlowski L."/>
            <person name="Prost S."/>
            <person name="Krehenwinkel H."/>
            <person name="Mayer C."/>
        </authorList>
    </citation>
    <scope>NUCLEOTIDE SEQUENCE [LARGE SCALE GENOMIC DNA]</scope>
    <source>
        <strain evidence="2">NO-MEL_2022_Ind0_liver</strain>
    </source>
</reference>
<organism evidence="2 3">
    <name type="scientific">Zoarces viviparus</name>
    <name type="common">Viviparous eelpout</name>
    <name type="synonym">Blennius viviparus</name>
    <dbReference type="NCBI Taxonomy" id="48416"/>
    <lineage>
        <taxon>Eukaryota</taxon>
        <taxon>Metazoa</taxon>
        <taxon>Chordata</taxon>
        <taxon>Craniata</taxon>
        <taxon>Vertebrata</taxon>
        <taxon>Euteleostomi</taxon>
        <taxon>Actinopterygii</taxon>
        <taxon>Neopterygii</taxon>
        <taxon>Teleostei</taxon>
        <taxon>Neoteleostei</taxon>
        <taxon>Acanthomorphata</taxon>
        <taxon>Eupercaria</taxon>
        <taxon>Perciformes</taxon>
        <taxon>Cottioidei</taxon>
        <taxon>Zoarcales</taxon>
        <taxon>Zoarcidae</taxon>
        <taxon>Zoarcinae</taxon>
        <taxon>Zoarces</taxon>
    </lineage>
</organism>
<comment type="caution">
    <text evidence="2">The sequence shown here is derived from an EMBL/GenBank/DDBJ whole genome shotgun (WGS) entry which is preliminary data.</text>
</comment>
<accession>A0AAW1FT87</accession>
<protein>
    <submittedName>
        <fullName evidence="2">Uncharacterized protein</fullName>
    </submittedName>
</protein>
<proteinExistence type="predicted"/>
<sequence length="117" mass="12916">MNNSNIGPTIIHIGTNVVRVGQSVFKVKSLVGSLLDTGKTRTSSQAPYPPTTEEPRDDPDYLHDTPGFKTTVPPLGTPSIKNFDLFCVMASTQTGMTRRHSRCRRHHPVLLHPTQLP</sequence>